<evidence type="ECO:0000313" key="2">
    <source>
        <dbReference type="EMBL" id="MDO6573014.1"/>
    </source>
</evidence>
<proteinExistence type="predicted"/>
<organism evidence="2 3">
    <name type="scientific">Staphylococcus pasteuri_A</name>
    <dbReference type="NCBI Taxonomy" id="3062664"/>
    <lineage>
        <taxon>Bacteria</taxon>
        <taxon>Bacillati</taxon>
        <taxon>Bacillota</taxon>
        <taxon>Bacilli</taxon>
        <taxon>Bacillales</taxon>
        <taxon>Staphylococcaceae</taxon>
        <taxon>Staphylococcus</taxon>
    </lineage>
</organism>
<evidence type="ECO:0000256" key="1">
    <source>
        <dbReference type="SAM" id="MobiDB-lite"/>
    </source>
</evidence>
<comment type="caution">
    <text evidence="2">The sequence shown here is derived from an EMBL/GenBank/DDBJ whole genome shotgun (WGS) entry which is preliminary data.</text>
</comment>
<feature type="region of interest" description="Disordered" evidence="1">
    <location>
        <begin position="71"/>
        <end position="93"/>
    </location>
</feature>
<dbReference type="AlphaFoldDB" id="A0AAW7YNC4"/>
<keyword evidence="3" id="KW-1185">Reference proteome</keyword>
<evidence type="ECO:0000313" key="3">
    <source>
        <dbReference type="Proteomes" id="UP001170310"/>
    </source>
</evidence>
<gene>
    <name evidence="2" type="ORF">Q4528_02480</name>
</gene>
<dbReference type="Proteomes" id="UP001170310">
    <property type="component" value="Unassembled WGS sequence"/>
</dbReference>
<sequence length="132" mass="15705">MNKKPDKMIVDGRVYEINERHLKKMETNKLERKNVRSRIALGWNLEDAVDAALGMTRDEYNREKALANKYKAQHEQDMLTEQRRKVKARQKDMERKALLDKHRVRSKYFENLVAKNLTAKIKTDCYGRVQRG</sequence>
<reference evidence="2" key="1">
    <citation type="submission" date="2023-07" db="EMBL/GenBank/DDBJ databases">
        <title>Genome content predicts the carbon catabolic preferences of heterotrophic bacteria.</title>
        <authorList>
            <person name="Gralka M."/>
        </authorList>
    </citation>
    <scope>NUCLEOTIDE SEQUENCE</scope>
    <source>
        <strain evidence="2">E2R20</strain>
    </source>
</reference>
<name>A0AAW7YNC4_9STAP</name>
<evidence type="ECO:0008006" key="4">
    <source>
        <dbReference type="Google" id="ProtNLM"/>
    </source>
</evidence>
<dbReference type="RefSeq" id="WP_072291766.1">
    <property type="nucleotide sequence ID" value="NZ_JAUOQO010000002.1"/>
</dbReference>
<dbReference type="EMBL" id="JAUOQO010000002">
    <property type="protein sequence ID" value="MDO6573014.1"/>
    <property type="molecule type" value="Genomic_DNA"/>
</dbReference>
<accession>A0AAW7YNC4</accession>
<protein>
    <recommendedName>
        <fullName evidence="4">Phage protein</fullName>
    </recommendedName>
</protein>